<dbReference type="CDD" id="cd18186">
    <property type="entry name" value="BTB_POZ_ZBTB_KLHL-like"/>
    <property type="match status" value="1"/>
</dbReference>
<dbReference type="AlphaFoldDB" id="A0A1E1W731"/>
<organism evidence="2">
    <name type="scientific">Pectinophora gossypiella</name>
    <name type="common">Cotton pink bollworm</name>
    <name type="synonym">Depressaria gossypiella</name>
    <dbReference type="NCBI Taxonomy" id="13191"/>
    <lineage>
        <taxon>Eukaryota</taxon>
        <taxon>Metazoa</taxon>
        <taxon>Ecdysozoa</taxon>
        <taxon>Arthropoda</taxon>
        <taxon>Hexapoda</taxon>
        <taxon>Insecta</taxon>
        <taxon>Pterygota</taxon>
        <taxon>Neoptera</taxon>
        <taxon>Endopterygota</taxon>
        <taxon>Lepidoptera</taxon>
        <taxon>Glossata</taxon>
        <taxon>Ditrysia</taxon>
        <taxon>Gelechioidea</taxon>
        <taxon>Gelechiidae</taxon>
        <taxon>Apatetrinae</taxon>
        <taxon>Pectinophora</taxon>
    </lineage>
</organism>
<dbReference type="InterPro" id="IPR011333">
    <property type="entry name" value="SKP1/BTB/POZ_sf"/>
</dbReference>
<dbReference type="Gene3D" id="3.30.710.10">
    <property type="entry name" value="Potassium Channel Kv1.1, Chain A"/>
    <property type="match status" value="1"/>
</dbReference>
<dbReference type="EMBL" id="GDQN01007330">
    <property type="protein sequence ID" value="JAT83724.1"/>
    <property type="molecule type" value="Transcribed_RNA"/>
</dbReference>
<name>A0A1E1W731_PECGO</name>
<dbReference type="PANTHER" id="PTHR24413">
    <property type="entry name" value="SPECKLE-TYPE POZ PROTEIN"/>
    <property type="match status" value="1"/>
</dbReference>
<dbReference type="InterPro" id="IPR000210">
    <property type="entry name" value="BTB/POZ_dom"/>
</dbReference>
<dbReference type="EMBL" id="GDQN01004658">
    <property type="protein sequence ID" value="JAT86396.1"/>
    <property type="molecule type" value="Transcribed_RNA"/>
</dbReference>
<dbReference type="SMART" id="SM00225">
    <property type="entry name" value="BTB"/>
    <property type="match status" value="1"/>
</dbReference>
<sequence>MEEKDLVQRGNTLQVKFGVTNYNTPFTTKASQEYIISGSAVFQVKVIAAQVNNGHTNIYNNLVFLKFVKLRPDDELTYTIKFSSNEFGITNKTFISDDGTWHLVHDNKKQQYTFDVAIYMDIVPSASSFATLHGDMELTDFELRGEDGSVHMHRAVLAASSPVLRRMLGGTWRETTEGHVDVPGTSKFTLQHLKDYVYLHTLPETGLEQLLLLASYYMMPDLEQKCVDKLVNSLTAQNACDLLEFAAKHKVTRLLLAILECVQSGAVKVNEMRDHFLRGE</sequence>
<accession>A0A1E1W731</accession>
<gene>
    <name evidence="3" type="ORF">g.5280</name>
    <name evidence="4" type="ORF">g.5281</name>
    <name evidence="2" type="ORF">g.5282</name>
</gene>
<evidence type="ECO:0000313" key="2">
    <source>
        <dbReference type="EMBL" id="JAT82759.1"/>
    </source>
</evidence>
<protein>
    <recommendedName>
        <fullName evidence="1">BTB domain-containing protein</fullName>
    </recommendedName>
</protein>
<evidence type="ECO:0000313" key="3">
    <source>
        <dbReference type="EMBL" id="JAT83724.1"/>
    </source>
</evidence>
<dbReference type="EMBL" id="GDQN01008295">
    <property type="protein sequence ID" value="JAT82759.1"/>
    <property type="molecule type" value="Transcribed_RNA"/>
</dbReference>
<evidence type="ECO:0000313" key="4">
    <source>
        <dbReference type="EMBL" id="JAT86396.1"/>
    </source>
</evidence>
<dbReference type="SUPFAM" id="SSF54695">
    <property type="entry name" value="POZ domain"/>
    <property type="match status" value="1"/>
</dbReference>
<evidence type="ECO:0000259" key="1">
    <source>
        <dbReference type="PROSITE" id="PS50097"/>
    </source>
</evidence>
<dbReference type="PROSITE" id="PS50097">
    <property type="entry name" value="BTB"/>
    <property type="match status" value="1"/>
</dbReference>
<reference evidence="2" key="1">
    <citation type="submission" date="2015-09" db="EMBL/GenBank/DDBJ databases">
        <title>De novo assembly of Pectinophora gossypiella (Pink Bollworm) gut transcriptome.</title>
        <authorList>
            <person name="Tassone E.E."/>
        </authorList>
    </citation>
    <scope>NUCLEOTIDE SEQUENCE</scope>
</reference>
<feature type="domain" description="BTB" evidence="1">
    <location>
        <begin position="139"/>
        <end position="198"/>
    </location>
</feature>
<dbReference type="OrthoDB" id="6359943at2759"/>
<proteinExistence type="predicted"/>
<dbReference type="Pfam" id="PF00651">
    <property type="entry name" value="BTB"/>
    <property type="match status" value="1"/>
</dbReference>